<keyword evidence="3 6" id="KW-0812">Transmembrane</keyword>
<evidence type="ECO:0000256" key="6">
    <source>
        <dbReference type="SAM" id="Phobius"/>
    </source>
</evidence>
<comment type="subcellular location">
    <subcellularLocation>
        <location evidence="1">Membrane</location>
        <topology evidence="1">Multi-pass membrane protein</topology>
    </subcellularLocation>
</comment>
<dbReference type="Pfam" id="PF07690">
    <property type="entry name" value="MFS_1"/>
    <property type="match status" value="1"/>
</dbReference>
<organism evidence="8 9">
    <name type="scientific">Hirsutella minnesotensis 3608</name>
    <dbReference type="NCBI Taxonomy" id="1043627"/>
    <lineage>
        <taxon>Eukaryota</taxon>
        <taxon>Fungi</taxon>
        <taxon>Dikarya</taxon>
        <taxon>Ascomycota</taxon>
        <taxon>Pezizomycotina</taxon>
        <taxon>Sordariomycetes</taxon>
        <taxon>Hypocreomycetidae</taxon>
        <taxon>Hypocreales</taxon>
        <taxon>Ophiocordycipitaceae</taxon>
        <taxon>Hirsutella</taxon>
    </lineage>
</organism>
<dbReference type="Proteomes" id="UP000054481">
    <property type="component" value="Unassembled WGS sequence"/>
</dbReference>
<dbReference type="AlphaFoldDB" id="A0A0F7ZK32"/>
<dbReference type="GO" id="GO:0022857">
    <property type="term" value="F:transmembrane transporter activity"/>
    <property type="evidence" value="ECO:0007669"/>
    <property type="project" value="InterPro"/>
</dbReference>
<keyword evidence="5 6" id="KW-0472">Membrane</keyword>
<protein>
    <recommendedName>
        <fullName evidence="7">Major facilitator superfamily (MFS) profile domain-containing protein</fullName>
    </recommendedName>
</protein>
<gene>
    <name evidence="8" type="ORF">HIM_05667</name>
</gene>
<evidence type="ECO:0000313" key="9">
    <source>
        <dbReference type="Proteomes" id="UP000054481"/>
    </source>
</evidence>
<dbReference type="SUPFAM" id="SSF103473">
    <property type="entry name" value="MFS general substrate transporter"/>
    <property type="match status" value="1"/>
</dbReference>
<dbReference type="InterPro" id="IPR020846">
    <property type="entry name" value="MFS_dom"/>
</dbReference>
<feature type="transmembrane region" description="Helical" evidence="6">
    <location>
        <begin position="56"/>
        <end position="75"/>
    </location>
</feature>
<evidence type="ECO:0000256" key="4">
    <source>
        <dbReference type="ARBA" id="ARBA00022989"/>
    </source>
</evidence>
<evidence type="ECO:0000256" key="1">
    <source>
        <dbReference type="ARBA" id="ARBA00004141"/>
    </source>
</evidence>
<dbReference type="OrthoDB" id="5086884at2759"/>
<feature type="transmembrane region" description="Helical" evidence="6">
    <location>
        <begin position="26"/>
        <end position="49"/>
    </location>
</feature>
<dbReference type="PROSITE" id="PS50850">
    <property type="entry name" value="MFS"/>
    <property type="match status" value="1"/>
</dbReference>
<dbReference type="InterPro" id="IPR011701">
    <property type="entry name" value="MFS"/>
</dbReference>
<evidence type="ECO:0000256" key="5">
    <source>
        <dbReference type="ARBA" id="ARBA00023136"/>
    </source>
</evidence>
<feature type="transmembrane region" description="Helical" evidence="6">
    <location>
        <begin position="167"/>
        <end position="187"/>
    </location>
</feature>
<proteinExistence type="predicted"/>
<evidence type="ECO:0000256" key="2">
    <source>
        <dbReference type="ARBA" id="ARBA00022448"/>
    </source>
</evidence>
<reference evidence="8 9" key="1">
    <citation type="journal article" date="2014" name="Genome Biol. Evol.">
        <title>Comparative genomics and transcriptomics analyses reveal divergent lifestyle features of nematode endoparasitic fungus Hirsutella minnesotensis.</title>
        <authorList>
            <person name="Lai Y."/>
            <person name="Liu K."/>
            <person name="Zhang X."/>
            <person name="Zhang X."/>
            <person name="Li K."/>
            <person name="Wang N."/>
            <person name="Shu C."/>
            <person name="Wu Y."/>
            <person name="Wang C."/>
            <person name="Bushley K.E."/>
            <person name="Xiang M."/>
            <person name="Liu X."/>
        </authorList>
    </citation>
    <scope>NUCLEOTIDE SEQUENCE [LARGE SCALE GENOMIC DNA]</scope>
    <source>
        <strain evidence="8 9">3608</strain>
    </source>
</reference>
<accession>A0A0F7ZK32</accession>
<feature type="domain" description="Major facilitator superfamily (MFS) profile" evidence="7">
    <location>
        <begin position="1"/>
        <end position="193"/>
    </location>
</feature>
<evidence type="ECO:0000256" key="3">
    <source>
        <dbReference type="ARBA" id="ARBA00022692"/>
    </source>
</evidence>
<dbReference type="GO" id="GO:0016020">
    <property type="term" value="C:membrane"/>
    <property type="evidence" value="ECO:0007669"/>
    <property type="project" value="UniProtKB-SubCell"/>
</dbReference>
<keyword evidence="2" id="KW-0813">Transport</keyword>
<evidence type="ECO:0000313" key="8">
    <source>
        <dbReference type="EMBL" id="KJZ74936.1"/>
    </source>
</evidence>
<evidence type="ECO:0000259" key="7">
    <source>
        <dbReference type="PROSITE" id="PS50850"/>
    </source>
</evidence>
<keyword evidence="9" id="KW-1185">Reference proteome</keyword>
<dbReference type="InterPro" id="IPR036259">
    <property type="entry name" value="MFS_trans_sf"/>
</dbReference>
<feature type="transmembrane region" description="Helical" evidence="6">
    <location>
        <begin position="81"/>
        <end position="106"/>
    </location>
</feature>
<name>A0A0F7ZK32_9HYPO</name>
<dbReference type="Gene3D" id="1.20.1250.20">
    <property type="entry name" value="MFS general substrate transporter like domains"/>
    <property type="match status" value="1"/>
</dbReference>
<dbReference type="EMBL" id="KQ030521">
    <property type="protein sequence ID" value="KJZ74936.1"/>
    <property type="molecule type" value="Genomic_DNA"/>
</dbReference>
<dbReference type="InterPro" id="IPR050930">
    <property type="entry name" value="MFS_Vesicular_Transporter"/>
</dbReference>
<feature type="transmembrane region" description="Helical" evidence="6">
    <location>
        <begin position="127"/>
        <end position="155"/>
    </location>
</feature>
<dbReference type="PANTHER" id="PTHR23506">
    <property type="entry name" value="GH10249P"/>
    <property type="match status" value="1"/>
</dbReference>
<dbReference type="PANTHER" id="PTHR23506:SF23">
    <property type="entry name" value="GH10249P"/>
    <property type="match status" value="1"/>
</dbReference>
<sequence length="193" mass="20660">MQSASKFALFTNVPSFVQETFHWNSLAAGLIFLCLFVPGFLSPYIGVLADRYGTKWLSFAGFAMSVPLFVCLRFVTDDTTAHKVLFGALLTLIGVALTLSSTPLMAEITYVIKAKEKRQPGIWGAKGVYGVGFGLFTTSFALGGVIGSILAGYIYHASGWNTFGWAFGIWCTGGAVISVMFVGIPLTGSKNAQ</sequence>
<keyword evidence="4 6" id="KW-1133">Transmembrane helix</keyword>